<proteinExistence type="predicted"/>
<dbReference type="CDD" id="cd00060">
    <property type="entry name" value="FHA"/>
    <property type="match status" value="1"/>
</dbReference>
<evidence type="ECO:0000313" key="5">
    <source>
        <dbReference type="Proteomes" id="UP000251647"/>
    </source>
</evidence>
<name>A0A2T3QLT3_PHODM</name>
<dbReference type="EMBL" id="UATL01000001">
    <property type="protein sequence ID" value="SPY28144.1"/>
    <property type="molecule type" value="Genomic_DNA"/>
</dbReference>
<feature type="domain" description="FHA" evidence="2">
    <location>
        <begin position="33"/>
        <end position="100"/>
    </location>
</feature>
<dbReference type="AlphaFoldDB" id="A0A2T3QLT3"/>
<dbReference type="InterPro" id="IPR000253">
    <property type="entry name" value="FHA_dom"/>
</dbReference>
<evidence type="ECO:0000259" key="2">
    <source>
        <dbReference type="Pfam" id="PF00498"/>
    </source>
</evidence>
<feature type="domain" description="Type VI secretion system FHA" evidence="3">
    <location>
        <begin position="302"/>
        <end position="480"/>
    </location>
</feature>
<feature type="region of interest" description="Disordered" evidence="1">
    <location>
        <begin position="209"/>
        <end position="236"/>
    </location>
</feature>
<dbReference type="Gene3D" id="2.60.200.20">
    <property type="match status" value="1"/>
</dbReference>
<gene>
    <name evidence="4" type="ORF">NCTC11647_01231</name>
</gene>
<dbReference type="Proteomes" id="UP000251647">
    <property type="component" value="Unassembled WGS sequence"/>
</dbReference>
<evidence type="ECO:0000259" key="3">
    <source>
        <dbReference type="Pfam" id="PF20232"/>
    </source>
</evidence>
<sequence length="489" mass="55199">MTEQNLLTLTVINTQFVAPGISVKKEFNSNGGTIGSSSSDGWFLTDNQRQIQQNHCQIVFRDGAFCITDNCNQTFINNQSMAVGWDKTARLNENDVLNIGRFVIRVSLHGDAKEKEGRLETFFIANNGLELDGEELDLIEQDQVCSVDDPLAALDAQEITQSIDLFGGEQDTRSKAINNPLLSNNEEWFGSQETIQADTERDVQSAMTLKKSQRTASYDKEPVATHSTSKQPVSKKTVPTAYLASSDNSIAPAQNSFYKDRVMDEKTLDLLEEEVRQGFSYHSDPQLDSSEGNHLLTGPLLRGLGTKAGNPDDLAEMQLLSEEMGASLQSAIRGLLDLHQQVASSRYGVMNKNLQPIEDNPLRLGMDYEQTVQVMFDGERSPVHLSAPAAIEESLRTVKNHNEAVHQAISEALAQILQAFSPEVLQRRFNRYRRPGQHLNESPESWAWHMYQNYYQELTSNRQHGFDKLFWEIFDQAYDKRLREKQQEM</sequence>
<dbReference type="InterPro" id="IPR008984">
    <property type="entry name" value="SMAD_FHA_dom_sf"/>
</dbReference>
<evidence type="ECO:0000256" key="1">
    <source>
        <dbReference type="SAM" id="MobiDB-lite"/>
    </source>
</evidence>
<organism evidence="4 5">
    <name type="scientific">Photobacterium damselae</name>
    <dbReference type="NCBI Taxonomy" id="38293"/>
    <lineage>
        <taxon>Bacteria</taxon>
        <taxon>Pseudomonadati</taxon>
        <taxon>Pseudomonadota</taxon>
        <taxon>Gammaproteobacteria</taxon>
        <taxon>Vibrionales</taxon>
        <taxon>Vibrionaceae</taxon>
        <taxon>Photobacterium</taxon>
    </lineage>
</organism>
<reference evidence="4 5" key="1">
    <citation type="submission" date="2018-06" db="EMBL/GenBank/DDBJ databases">
        <authorList>
            <consortium name="Pathogen Informatics"/>
            <person name="Doyle S."/>
        </authorList>
    </citation>
    <scope>NUCLEOTIDE SEQUENCE [LARGE SCALE GENOMIC DNA]</scope>
    <source>
        <strain evidence="4 5">NCTC11647</strain>
    </source>
</reference>
<dbReference type="InterPro" id="IPR046883">
    <property type="entry name" value="T6SS_FHA_C"/>
</dbReference>
<dbReference type="Pfam" id="PF00498">
    <property type="entry name" value="FHA"/>
    <property type="match status" value="1"/>
</dbReference>
<protein>
    <submittedName>
        <fullName evidence="4">Uncharacterized conserved protein, contains FHA domain</fullName>
    </submittedName>
</protein>
<dbReference type="Pfam" id="PF20232">
    <property type="entry name" value="T6SS_FHA_C"/>
    <property type="match status" value="1"/>
</dbReference>
<dbReference type="NCBIfam" id="TIGR03354">
    <property type="entry name" value="VI_FHA"/>
    <property type="match status" value="1"/>
</dbReference>
<dbReference type="RefSeq" id="WP_005299551.1">
    <property type="nucleotide sequence ID" value="NZ_PYOG01000005.1"/>
</dbReference>
<dbReference type="OrthoDB" id="273564at2"/>
<evidence type="ECO:0000313" key="4">
    <source>
        <dbReference type="EMBL" id="SPY28144.1"/>
    </source>
</evidence>
<accession>A0A2T3QLT3</accession>
<dbReference type="SUPFAM" id="SSF49879">
    <property type="entry name" value="SMAD/FHA domain"/>
    <property type="match status" value="1"/>
</dbReference>
<feature type="compositionally biased region" description="Polar residues" evidence="1">
    <location>
        <begin position="225"/>
        <end position="234"/>
    </location>
</feature>
<dbReference type="InterPro" id="IPR017735">
    <property type="entry name" value="T6SS_FHA"/>
</dbReference>